<dbReference type="Proteomes" id="UP000574390">
    <property type="component" value="Unassembled WGS sequence"/>
</dbReference>
<organism evidence="1 2">
    <name type="scientific">Perkinsus olseni</name>
    <name type="common">Perkinsus atlanticus</name>
    <dbReference type="NCBI Taxonomy" id="32597"/>
    <lineage>
        <taxon>Eukaryota</taxon>
        <taxon>Sar</taxon>
        <taxon>Alveolata</taxon>
        <taxon>Perkinsozoa</taxon>
        <taxon>Perkinsea</taxon>
        <taxon>Perkinsida</taxon>
        <taxon>Perkinsidae</taxon>
        <taxon>Perkinsus</taxon>
    </lineage>
</organism>
<dbReference type="InterPro" id="IPR051276">
    <property type="entry name" value="Saccharopine_DH-like_oxidrdct"/>
</dbReference>
<reference evidence="1 2" key="1">
    <citation type="submission" date="2020-04" db="EMBL/GenBank/DDBJ databases">
        <title>Perkinsus olseni comparative genomics.</title>
        <authorList>
            <person name="Bogema D.R."/>
        </authorList>
    </citation>
    <scope>NUCLEOTIDE SEQUENCE [LARGE SCALE GENOMIC DNA]</scope>
    <source>
        <strain evidence="1">ATCC PRA-205</strain>
    </source>
</reference>
<evidence type="ECO:0000313" key="2">
    <source>
        <dbReference type="Proteomes" id="UP000574390"/>
    </source>
</evidence>
<dbReference type="GO" id="GO:0009247">
    <property type="term" value="P:glycolipid biosynthetic process"/>
    <property type="evidence" value="ECO:0007669"/>
    <property type="project" value="TreeGrafter"/>
</dbReference>
<proteinExistence type="predicted"/>
<dbReference type="PANTHER" id="PTHR12286:SF5">
    <property type="entry name" value="SACCHAROPINE DEHYDROGENASE-LIKE OXIDOREDUCTASE"/>
    <property type="match status" value="1"/>
</dbReference>
<dbReference type="GO" id="GO:0005811">
    <property type="term" value="C:lipid droplet"/>
    <property type="evidence" value="ECO:0007669"/>
    <property type="project" value="TreeGrafter"/>
</dbReference>
<accession>A0A7J6Q2V1</accession>
<dbReference type="AlphaFoldDB" id="A0A7J6Q2V1"/>
<sequence length="161" mass="17036">MFSHRGPSKDQMDTTEYKIDLFGRGYSDEKALEANPNKPDAEVRATVTGPDPGYNATSGIFTTLAMVLLTERESLGTKKGGVYTPAAVFRGSTAAKRLTEEGYAAFSANLLDVGRCGSTAQQRDNGAGIAQNQNGVVGPSRAGLDISVPCERTIRCFSPPG</sequence>
<name>A0A7J6Q2V1_PEROL</name>
<comment type="caution">
    <text evidence="1">The sequence shown here is derived from an EMBL/GenBank/DDBJ whole genome shotgun (WGS) entry which is preliminary data.</text>
</comment>
<dbReference type="PANTHER" id="PTHR12286">
    <property type="entry name" value="SACCHAROPINE DEHYDROGENASE-LIKE OXIDOREDUCTASE"/>
    <property type="match status" value="1"/>
</dbReference>
<evidence type="ECO:0000313" key="1">
    <source>
        <dbReference type="EMBL" id="KAF4702623.1"/>
    </source>
</evidence>
<dbReference type="EMBL" id="JABANM010032619">
    <property type="protein sequence ID" value="KAF4702623.1"/>
    <property type="molecule type" value="Genomic_DNA"/>
</dbReference>
<dbReference type="GO" id="GO:0005886">
    <property type="term" value="C:plasma membrane"/>
    <property type="evidence" value="ECO:0007669"/>
    <property type="project" value="TreeGrafter"/>
</dbReference>
<protein>
    <submittedName>
        <fullName evidence="1">Uncharacterized protein</fullName>
    </submittedName>
</protein>
<dbReference type="GO" id="GO:0005739">
    <property type="term" value="C:mitochondrion"/>
    <property type="evidence" value="ECO:0007669"/>
    <property type="project" value="TreeGrafter"/>
</dbReference>
<gene>
    <name evidence="1" type="ORF">FOZ62_024619</name>
</gene>